<dbReference type="Pfam" id="PF00496">
    <property type="entry name" value="SBP_bac_5"/>
    <property type="match status" value="1"/>
</dbReference>
<feature type="region of interest" description="Disordered" evidence="4">
    <location>
        <begin position="340"/>
        <end position="359"/>
    </location>
</feature>
<evidence type="ECO:0000313" key="7">
    <source>
        <dbReference type="EMBL" id="MEW9267111.1"/>
    </source>
</evidence>
<evidence type="ECO:0000256" key="5">
    <source>
        <dbReference type="SAM" id="SignalP"/>
    </source>
</evidence>
<evidence type="ECO:0000256" key="4">
    <source>
        <dbReference type="SAM" id="MobiDB-lite"/>
    </source>
</evidence>
<dbReference type="Gene3D" id="3.40.190.10">
    <property type="entry name" value="Periplasmic binding protein-like II"/>
    <property type="match status" value="1"/>
</dbReference>
<dbReference type="EMBL" id="JBFNQN010000015">
    <property type="protein sequence ID" value="MEW9267111.1"/>
    <property type="molecule type" value="Genomic_DNA"/>
</dbReference>
<dbReference type="CDD" id="cd08509">
    <property type="entry name" value="PBP2_TmCBP_oligosaccharides_like"/>
    <property type="match status" value="1"/>
</dbReference>
<dbReference type="SUPFAM" id="SSF53850">
    <property type="entry name" value="Periplasmic binding protein-like II"/>
    <property type="match status" value="1"/>
</dbReference>
<dbReference type="Proteomes" id="UP001555826">
    <property type="component" value="Unassembled WGS sequence"/>
</dbReference>
<feature type="signal peptide" evidence="5">
    <location>
        <begin position="1"/>
        <end position="36"/>
    </location>
</feature>
<keyword evidence="3 5" id="KW-0732">Signal</keyword>
<dbReference type="Gene3D" id="3.90.76.10">
    <property type="entry name" value="Dipeptide-binding Protein, Domain 1"/>
    <property type="match status" value="1"/>
</dbReference>
<accession>A0ABV3PBU1</accession>
<keyword evidence="8" id="KW-1185">Reference proteome</keyword>
<gene>
    <name evidence="7" type="ORF">AB1207_20360</name>
</gene>
<dbReference type="InterPro" id="IPR000914">
    <property type="entry name" value="SBP_5_dom"/>
</dbReference>
<feature type="domain" description="Solute-binding protein family 5" evidence="6">
    <location>
        <begin position="92"/>
        <end position="461"/>
    </location>
</feature>
<dbReference type="Gene3D" id="3.10.105.10">
    <property type="entry name" value="Dipeptide-binding Protein, Domain 3"/>
    <property type="match status" value="1"/>
</dbReference>
<reference evidence="7 8" key="1">
    <citation type="submission" date="2024-07" db="EMBL/GenBank/DDBJ databases">
        <authorList>
            <person name="Thanompreechachai J."/>
            <person name="Duangmal K."/>
        </authorList>
    </citation>
    <scope>NUCLEOTIDE SEQUENCE [LARGE SCALE GENOMIC DNA]</scope>
    <source>
        <strain evidence="7 8">KCTC 19886</strain>
    </source>
</reference>
<dbReference type="PROSITE" id="PS51257">
    <property type="entry name" value="PROKAR_LIPOPROTEIN"/>
    <property type="match status" value="1"/>
</dbReference>
<evidence type="ECO:0000256" key="1">
    <source>
        <dbReference type="ARBA" id="ARBA00005695"/>
    </source>
</evidence>
<evidence type="ECO:0000256" key="3">
    <source>
        <dbReference type="ARBA" id="ARBA00022729"/>
    </source>
</evidence>
<feature type="compositionally biased region" description="Polar residues" evidence="4">
    <location>
        <begin position="340"/>
        <end position="357"/>
    </location>
</feature>
<evidence type="ECO:0000259" key="6">
    <source>
        <dbReference type="Pfam" id="PF00496"/>
    </source>
</evidence>
<proteinExistence type="inferred from homology"/>
<evidence type="ECO:0000313" key="8">
    <source>
        <dbReference type="Proteomes" id="UP001555826"/>
    </source>
</evidence>
<dbReference type="PANTHER" id="PTHR30290:SF9">
    <property type="entry name" value="OLIGOPEPTIDE-BINDING PROTEIN APPA"/>
    <property type="match status" value="1"/>
</dbReference>
<dbReference type="InterPro" id="IPR030678">
    <property type="entry name" value="Peptide/Ni-bd"/>
</dbReference>
<dbReference type="PIRSF" id="PIRSF002741">
    <property type="entry name" value="MppA"/>
    <property type="match status" value="1"/>
</dbReference>
<dbReference type="RefSeq" id="WP_367640308.1">
    <property type="nucleotide sequence ID" value="NZ_JBFNQN010000015.1"/>
</dbReference>
<dbReference type="InterPro" id="IPR039424">
    <property type="entry name" value="SBP_5"/>
</dbReference>
<evidence type="ECO:0000256" key="2">
    <source>
        <dbReference type="ARBA" id="ARBA00022448"/>
    </source>
</evidence>
<name>A0ABV3PBU1_9ACTN</name>
<organism evidence="7 8">
    <name type="scientific">Kineococcus endophyticus</name>
    <dbReference type="NCBI Taxonomy" id="1181883"/>
    <lineage>
        <taxon>Bacteria</taxon>
        <taxon>Bacillati</taxon>
        <taxon>Actinomycetota</taxon>
        <taxon>Actinomycetes</taxon>
        <taxon>Kineosporiales</taxon>
        <taxon>Kineosporiaceae</taxon>
        <taxon>Kineococcus</taxon>
    </lineage>
</organism>
<dbReference type="PANTHER" id="PTHR30290">
    <property type="entry name" value="PERIPLASMIC BINDING COMPONENT OF ABC TRANSPORTER"/>
    <property type="match status" value="1"/>
</dbReference>
<comment type="similarity">
    <text evidence="1">Belongs to the bacterial solute-binding protein 5 family.</text>
</comment>
<sequence>MPRHMPRPTPRTRTRLTRLLTAGAAAGLLVTVAACSAPDSGSGGDGSTLVAYTGQAGDYQINFNPFSPSDIGSKGLIYEPLFFINKTATGDPKPLLGTEYSWNENGTVLSVTLREGVRWSDGEPFTADDVVFTYQMLLDHKGINGTGFDAAVAKVDDTHVTFTWPEPAFTKGPDVITTVIVPEHLWKDIDPENDVVEKPVGTGAYTLADFKGQAYTVKANPTYWGGEPKVKTVRYLALSGNQAGADAIAAGTVDWQTGPIPDMANTHENFPNYDTGSVAQNQMVLGACADAALGCIGPQTDPAVRQALFYAIDRTQLNKLAFQDTAEEISPTMALTSTQKAEISPSVQPQVAPTTAEPSKADQILTADGWAKGADGIYAKDGQKLSLTVEVVTGWTDYITAIQTIAAQAKAAGIEVNAAQSSWNEWTDKRFKGNFQLAIDSLWQGPAPDPYYLYSYFYDSRMTAKVGEKALGNNYARFADPAVDAALDTLSTLSPQDTAGRQAQFDVIQKAVVDQMPYIPLMTGANTSVWNTAKFSGWPVNGEQYAYPAVWSALDAAEILKTLTPKNAS</sequence>
<keyword evidence="2" id="KW-0813">Transport</keyword>
<comment type="caution">
    <text evidence="7">The sequence shown here is derived from an EMBL/GenBank/DDBJ whole genome shotgun (WGS) entry which is preliminary data.</text>
</comment>
<protein>
    <submittedName>
        <fullName evidence="7">ABC transporter substrate-binding protein</fullName>
    </submittedName>
</protein>
<feature type="chain" id="PRO_5047498168" evidence="5">
    <location>
        <begin position="37"/>
        <end position="569"/>
    </location>
</feature>